<comment type="caution">
    <text evidence="3">The sequence shown here is derived from an EMBL/GenBank/DDBJ whole genome shotgun (WGS) entry which is preliminary data.</text>
</comment>
<feature type="region of interest" description="Disordered" evidence="1">
    <location>
        <begin position="1"/>
        <end position="21"/>
    </location>
</feature>
<dbReference type="Pfam" id="PF03478">
    <property type="entry name" value="Beta-prop_KIB1-4"/>
    <property type="match status" value="1"/>
</dbReference>
<keyword evidence="4" id="KW-1185">Reference proteome</keyword>
<accession>A0A5J9VAY0</accession>
<evidence type="ECO:0000313" key="3">
    <source>
        <dbReference type="EMBL" id="TVU32641.1"/>
    </source>
</evidence>
<organism evidence="3 4">
    <name type="scientific">Eragrostis curvula</name>
    <name type="common">weeping love grass</name>
    <dbReference type="NCBI Taxonomy" id="38414"/>
    <lineage>
        <taxon>Eukaryota</taxon>
        <taxon>Viridiplantae</taxon>
        <taxon>Streptophyta</taxon>
        <taxon>Embryophyta</taxon>
        <taxon>Tracheophyta</taxon>
        <taxon>Spermatophyta</taxon>
        <taxon>Magnoliopsida</taxon>
        <taxon>Liliopsida</taxon>
        <taxon>Poales</taxon>
        <taxon>Poaceae</taxon>
        <taxon>PACMAD clade</taxon>
        <taxon>Chloridoideae</taxon>
        <taxon>Eragrostideae</taxon>
        <taxon>Eragrostidinae</taxon>
        <taxon>Eragrostis</taxon>
    </lineage>
</organism>
<dbReference type="Proteomes" id="UP000324897">
    <property type="component" value="Chromosome 1"/>
</dbReference>
<dbReference type="AlphaFoldDB" id="A0A5J9VAY0"/>
<evidence type="ECO:0000313" key="4">
    <source>
        <dbReference type="Proteomes" id="UP000324897"/>
    </source>
</evidence>
<dbReference type="EMBL" id="RWGY01000011">
    <property type="protein sequence ID" value="TVU32641.1"/>
    <property type="molecule type" value="Genomic_DNA"/>
</dbReference>
<reference evidence="3 4" key="1">
    <citation type="journal article" date="2019" name="Sci. Rep.">
        <title>A high-quality genome of Eragrostis curvula grass provides insights into Poaceae evolution and supports new strategies to enhance forage quality.</title>
        <authorList>
            <person name="Carballo J."/>
            <person name="Santos B.A.C.M."/>
            <person name="Zappacosta D."/>
            <person name="Garbus I."/>
            <person name="Selva J.P."/>
            <person name="Gallo C.A."/>
            <person name="Diaz A."/>
            <person name="Albertini E."/>
            <person name="Caccamo M."/>
            <person name="Echenique V."/>
        </authorList>
    </citation>
    <scope>NUCLEOTIDE SEQUENCE [LARGE SCALE GENOMIC DNA]</scope>
    <source>
        <strain evidence="4">cv. Victoria</strain>
        <tissue evidence="3">Leaf</tissue>
    </source>
</reference>
<feature type="domain" description="KIB1-4 beta-propeller" evidence="2">
    <location>
        <begin position="70"/>
        <end position="310"/>
    </location>
</feature>
<protein>
    <recommendedName>
        <fullName evidence="2">KIB1-4 beta-propeller domain-containing protein</fullName>
    </recommendedName>
</protein>
<feature type="non-terminal residue" evidence="3">
    <location>
        <position position="1"/>
    </location>
</feature>
<name>A0A5J9VAY0_9POAL</name>
<dbReference type="PANTHER" id="PTHR33127">
    <property type="entry name" value="TRANSMEMBRANE PROTEIN"/>
    <property type="match status" value="1"/>
</dbReference>
<dbReference type="Gramene" id="TVU32641">
    <property type="protein sequence ID" value="TVU32641"/>
    <property type="gene ID" value="EJB05_24382"/>
</dbReference>
<dbReference type="OrthoDB" id="642536at2759"/>
<proteinExistence type="predicted"/>
<dbReference type="PANTHER" id="PTHR33127:SF95">
    <property type="entry name" value="DUF295 DOMAIN-CONTAINING PROTEIN"/>
    <property type="match status" value="1"/>
</dbReference>
<dbReference type="InterPro" id="IPR005174">
    <property type="entry name" value="KIB1-4_b-propeller"/>
</dbReference>
<evidence type="ECO:0000256" key="1">
    <source>
        <dbReference type="SAM" id="MobiDB-lite"/>
    </source>
</evidence>
<evidence type="ECO:0000259" key="2">
    <source>
        <dbReference type="Pfam" id="PF03478"/>
    </source>
</evidence>
<sequence length="357" mass="40324">MQRKNREIGGSGERLDCSTSNAHHSLPLRAGQADIGLLESLGPPVILSSRRWARRWAWSANTKVIGVTAGGRLALAISKEVFFINPVTDVSKTLNVMGVPGCTGLAGDGGDTVLSHDNEVVSHHGPHGRTRLYCREREHGSEEWSCVAVRDVGYYFSGISSLAKCNGVVHVLYWDGSMAKINTKARQPLVIRDLYCFTPWRRQEDHSLASNKDYLLESDGEVLFVRQLLRQKAKTCPCDYHCLYETVGFEVYKLDEIGRQWEKKVEMLDGDRALFVSTRSSFSVRASQTAGCRSNCIYFVRESQHCVWCHENCMSTWGVYSMEQGMVLFEHTVVVTERRTVARWFRPNVVWASHERA</sequence>
<gene>
    <name evidence="3" type="ORF">EJB05_24382</name>
</gene>